<dbReference type="InterPro" id="IPR001781">
    <property type="entry name" value="Znf_LIM"/>
</dbReference>
<proteinExistence type="predicted"/>
<feature type="region of interest" description="Disordered" evidence="5">
    <location>
        <begin position="237"/>
        <end position="912"/>
    </location>
</feature>
<feature type="compositionally biased region" description="Basic and acidic residues" evidence="5">
    <location>
        <begin position="316"/>
        <end position="344"/>
    </location>
</feature>
<dbReference type="Proteomes" id="UP000001038">
    <property type="component" value="Chromosome 17"/>
</dbReference>
<feature type="compositionally biased region" description="Polar residues" evidence="5">
    <location>
        <begin position="369"/>
        <end position="385"/>
    </location>
</feature>
<keyword evidence="1 4" id="KW-0479">Metal-binding</keyword>
<reference evidence="7 8" key="1">
    <citation type="journal article" date="2007" name="Nature">
        <title>The medaka draft genome and insights into vertebrate genome evolution.</title>
        <authorList>
            <person name="Kasahara M."/>
            <person name="Naruse K."/>
            <person name="Sasaki S."/>
            <person name="Nakatani Y."/>
            <person name="Qu W."/>
            <person name="Ahsan B."/>
            <person name="Yamada T."/>
            <person name="Nagayasu Y."/>
            <person name="Doi K."/>
            <person name="Kasai Y."/>
            <person name="Jindo T."/>
            <person name="Kobayashi D."/>
            <person name="Shimada A."/>
            <person name="Toyoda A."/>
            <person name="Kuroki Y."/>
            <person name="Fujiyama A."/>
            <person name="Sasaki T."/>
            <person name="Shimizu A."/>
            <person name="Asakawa S."/>
            <person name="Shimizu N."/>
            <person name="Hashimoto S."/>
            <person name="Yang J."/>
            <person name="Lee Y."/>
            <person name="Matsushima K."/>
            <person name="Sugano S."/>
            <person name="Sakaizumi M."/>
            <person name="Narita T."/>
            <person name="Ohishi K."/>
            <person name="Haga S."/>
            <person name="Ohta F."/>
            <person name="Nomoto H."/>
            <person name="Nogata K."/>
            <person name="Morishita T."/>
            <person name="Endo T."/>
            <person name="Shin-I T."/>
            <person name="Takeda H."/>
            <person name="Morishita S."/>
            <person name="Kohara Y."/>
        </authorList>
    </citation>
    <scope>NUCLEOTIDE SEQUENCE [LARGE SCALE GENOMIC DNA]</scope>
    <source>
        <strain evidence="7 8">Hd-rR</strain>
    </source>
</reference>
<evidence type="ECO:0000256" key="1">
    <source>
        <dbReference type="ARBA" id="ARBA00022723"/>
    </source>
</evidence>
<feature type="compositionally biased region" description="Basic and acidic residues" evidence="5">
    <location>
        <begin position="715"/>
        <end position="734"/>
    </location>
</feature>
<dbReference type="GO" id="GO:0005886">
    <property type="term" value="C:plasma membrane"/>
    <property type="evidence" value="ECO:0000318"/>
    <property type="project" value="GO_Central"/>
</dbReference>
<evidence type="ECO:0000256" key="3">
    <source>
        <dbReference type="ARBA" id="ARBA00023038"/>
    </source>
</evidence>
<dbReference type="GeneTree" id="ENSGT00940000158377"/>
<evidence type="ECO:0000259" key="6">
    <source>
        <dbReference type="PROSITE" id="PS50023"/>
    </source>
</evidence>
<dbReference type="GO" id="GO:0046872">
    <property type="term" value="F:metal ion binding"/>
    <property type="evidence" value="ECO:0007669"/>
    <property type="project" value="UniProtKB-KW"/>
</dbReference>
<feature type="compositionally biased region" description="Basic and acidic residues" evidence="5">
    <location>
        <begin position="806"/>
        <end position="815"/>
    </location>
</feature>
<feature type="compositionally biased region" description="Polar residues" evidence="5">
    <location>
        <begin position="141"/>
        <end position="150"/>
    </location>
</feature>
<dbReference type="AlphaFoldDB" id="A0A3B3HG22"/>
<evidence type="ECO:0000313" key="7">
    <source>
        <dbReference type="Ensembl" id="ENSORLP00000030876.1"/>
    </source>
</evidence>
<name>A0A3B3HG22_ORYLA</name>
<keyword evidence="2 4" id="KW-0862">Zinc</keyword>
<dbReference type="SUPFAM" id="SSF57716">
    <property type="entry name" value="Glucocorticoid receptor-like (DNA-binding domain)"/>
    <property type="match status" value="1"/>
</dbReference>
<feature type="compositionally biased region" description="Polar residues" evidence="5">
    <location>
        <begin position="427"/>
        <end position="442"/>
    </location>
</feature>
<feature type="compositionally biased region" description="Polar residues" evidence="5">
    <location>
        <begin position="657"/>
        <end position="675"/>
    </location>
</feature>
<reference evidence="7" key="2">
    <citation type="submission" date="2025-08" db="UniProtKB">
        <authorList>
            <consortium name="Ensembl"/>
        </authorList>
    </citation>
    <scope>IDENTIFICATION</scope>
    <source>
        <strain evidence="7">Hd-rR</strain>
    </source>
</reference>
<accession>A0A3B3HG22</accession>
<feature type="compositionally biased region" description="Polar residues" evidence="5">
    <location>
        <begin position="761"/>
        <end position="770"/>
    </location>
</feature>
<feature type="compositionally biased region" description="Polar residues" evidence="5">
    <location>
        <begin position="938"/>
        <end position="954"/>
    </location>
</feature>
<organism evidence="7 8">
    <name type="scientific">Oryzias latipes</name>
    <name type="common">Japanese rice fish</name>
    <name type="synonym">Japanese killifish</name>
    <dbReference type="NCBI Taxonomy" id="8090"/>
    <lineage>
        <taxon>Eukaryota</taxon>
        <taxon>Metazoa</taxon>
        <taxon>Chordata</taxon>
        <taxon>Craniata</taxon>
        <taxon>Vertebrata</taxon>
        <taxon>Euteleostomi</taxon>
        <taxon>Actinopterygii</taxon>
        <taxon>Neopterygii</taxon>
        <taxon>Teleostei</taxon>
        <taxon>Neoteleostei</taxon>
        <taxon>Acanthomorphata</taxon>
        <taxon>Ovalentaria</taxon>
        <taxon>Atherinomorphae</taxon>
        <taxon>Beloniformes</taxon>
        <taxon>Adrianichthyidae</taxon>
        <taxon>Oryziinae</taxon>
        <taxon>Oryzias</taxon>
    </lineage>
</organism>
<feature type="compositionally biased region" description="Polar residues" evidence="5">
    <location>
        <begin position="863"/>
        <end position="874"/>
    </location>
</feature>
<feature type="compositionally biased region" description="Low complexity" evidence="5">
    <location>
        <begin position="456"/>
        <end position="470"/>
    </location>
</feature>
<evidence type="ECO:0000256" key="2">
    <source>
        <dbReference type="ARBA" id="ARBA00022833"/>
    </source>
</evidence>
<reference evidence="7" key="3">
    <citation type="submission" date="2025-09" db="UniProtKB">
        <authorList>
            <consortium name="Ensembl"/>
        </authorList>
    </citation>
    <scope>IDENTIFICATION</scope>
    <source>
        <strain evidence="7">Hd-rR</strain>
    </source>
</reference>
<feature type="compositionally biased region" description="Basic and acidic residues" evidence="5">
    <location>
        <begin position="776"/>
        <end position="789"/>
    </location>
</feature>
<keyword evidence="3 4" id="KW-0440">LIM domain</keyword>
<feature type="region of interest" description="Disordered" evidence="5">
    <location>
        <begin position="938"/>
        <end position="957"/>
    </location>
</feature>
<evidence type="ECO:0000313" key="8">
    <source>
        <dbReference type="Proteomes" id="UP000001038"/>
    </source>
</evidence>
<keyword evidence="8" id="KW-1185">Reference proteome</keyword>
<feature type="compositionally biased region" description="Basic and acidic residues" evidence="5">
    <location>
        <begin position="478"/>
        <end position="492"/>
    </location>
</feature>
<dbReference type="GO" id="GO:0051015">
    <property type="term" value="F:actin filament binding"/>
    <property type="evidence" value="ECO:0000318"/>
    <property type="project" value="GO_Central"/>
</dbReference>
<sequence>MCSACLTPVYPMEKMVASKLTLHHKCFSCKYCKKKLSIHNYSSLHGEFYCVSHYQQLFKRKGNYDEAFGHTPHKDRWFNKNKAADEPDARSPFKMIKNYLNCSAESIPAKSTESKSGHKSVADVKGKLKISWPPEKKNPGVSASQRSFVSEQKIEKSEKDNKATGRIDSGQWKTERVQNRMEVRDMRVKEQSKSQGFVSSEIVPLKKPNQSSGTSKARHIHDTITARAPEKLISVVNQTKDQKKVSPNPKPSKTSTSNGSDKGKVRKSVHFAPNIEVVQCEETNQPTSEGNSKTIPHESDKIDKSDNKAKIGINNHKIEVSNEKPENKNYEVKGEKTKQEKEVEVQNSQEIPRIGNTTLTGPTEEAEPSLNSPNICSAQGITSQIEPPETEASAKPAGTQRSEDFNPAQNSARSQGREAISYEKNENQQQTSDSTQDEPNSIDQKKPLPRTNSRTKLGSLSKGKSPLSKLFTSSGNDKPSKVEPKDTKKPDVKQSSGLFGKLFHSSSDTTKVASQDKARAKPNTATKKAEKENDGTKDEQIQKDVSKIASVEPYPRHLTITHPSKPDHLRVAKAHPSIPDLANFTEIHPSESNSSGLNESRPPVKDDSSLSETHLSKPDSSNLTEIHLSRQDPSRITKGHPSEPDPQRFMEAHLSKQDTSNLTEANPSELDSPNLTEVHLSEPNPSNLTDSSHSEPDPFNQTEAYPSRKFPSRLTEADPTEKDHLRLAEAHPSGKDNLSLTEAHLSELDPSNLMNAIPSKPGSSRLTDASPSGPDPSRHTEAHSSEKDPLNLTEAQLSETDLSELTEPHPSKKDQSNPSEAHPCERDSLNPTVKHLSEPDLSNLNQSQFSEHSNFDLFDEPSSVPQMPLTEQNDNQTGEEENSTGEESDLQGIKTSGLSTDDPGVPLKSHPDILINDPFTDYIFDKDTSSALFGNVPNQINAEESSPKPNMQSNKQDKIQADHQELLGPCNSSDLLDTPTLFSSSLTDTAVPTAAAMKELSLFDFPSEVVPAASDSAPLKQNDSSDPFWSVNPVSEQSADFDTFRQNDLFSLPLVNADDQTKAPTSYFTDDIFGVSDSSGSADAFPQLLSTPAPFNSQGNLLVADAASTAAPSAPIDLFGDGMFTAPVPLLSVAEPSGVNVDTLMVSENSTAEQKSESSSWIDDLLG</sequence>
<dbReference type="PROSITE" id="PS50023">
    <property type="entry name" value="LIM_DOMAIN_2"/>
    <property type="match status" value="1"/>
</dbReference>
<dbReference type="SMART" id="SM00132">
    <property type="entry name" value="LIM"/>
    <property type="match status" value="1"/>
</dbReference>
<feature type="compositionally biased region" description="Basic and acidic residues" evidence="5">
    <location>
        <begin position="152"/>
        <end position="165"/>
    </location>
</feature>
<dbReference type="GO" id="GO:0051017">
    <property type="term" value="P:actin filament bundle assembly"/>
    <property type="evidence" value="ECO:0000318"/>
    <property type="project" value="GO_Central"/>
</dbReference>
<protein>
    <recommendedName>
        <fullName evidence="6">LIM zinc-binding domain-containing protein</fullName>
    </recommendedName>
</protein>
<feature type="compositionally biased region" description="Acidic residues" evidence="5">
    <location>
        <begin position="877"/>
        <end position="889"/>
    </location>
</feature>
<feature type="compositionally biased region" description="Basic and acidic residues" evidence="5">
    <location>
        <begin position="527"/>
        <end position="546"/>
    </location>
</feature>
<feature type="compositionally biased region" description="Low complexity" evidence="5">
    <location>
        <begin position="245"/>
        <end position="258"/>
    </location>
</feature>
<evidence type="ECO:0000256" key="4">
    <source>
        <dbReference type="PROSITE-ProRule" id="PRU00125"/>
    </source>
</evidence>
<feature type="compositionally biased region" description="Basic and acidic residues" evidence="5">
    <location>
        <begin position="295"/>
        <end position="309"/>
    </location>
</feature>
<feature type="domain" description="LIM zinc-binding" evidence="6">
    <location>
        <begin position="1"/>
        <end position="60"/>
    </location>
</feature>
<dbReference type="GO" id="GO:0015629">
    <property type="term" value="C:actin cytoskeleton"/>
    <property type="evidence" value="ECO:0000318"/>
    <property type="project" value="GO_Central"/>
</dbReference>
<dbReference type="PANTHER" id="PTHR24206">
    <property type="entry name" value="OS06G0237300 PROTEIN"/>
    <property type="match status" value="1"/>
</dbReference>
<feature type="compositionally biased region" description="Polar residues" evidence="5">
    <location>
        <begin position="840"/>
        <end position="852"/>
    </location>
</feature>
<feature type="compositionally biased region" description="Polar residues" evidence="5">
    <location>
        <begin position="346"/>
        <end position="361"/>
    </location>
</feature>
<dbReference type="Ensembl" id="ENSORLT00000038456.1">
    <property type="protein sequence ID" value="ENSORLP00000030876.1"/>
    <property type="gene ID" value="ENSORLG00000029173.1"/>
</dbReference>
<dbReference type="Pfam" id="PF00412">
    <property type="entry name" value="LIM"/>
    <property type="match status" value="1"/>
</dbReference>
<feature type="region of interest" description="Disordered" evidence="5">
    <location>
        <begin position="1148"/>
        <end position="1167"/>
    </location>
</feature>
<feature type="region of interest" description="Disordered" evidence="5">
    <location>
        <begin position="110"/>
        <end position="166"/>
    </location>
</feature>
<feature type="compositionally biased region" description="Basic and acidic residues" evidence="5">
    <location>
        <begin position="627"/>
        <end position="656"/>
    </location>
</feature>
<feature type="compositionally biased region" description="Polar residues" evidence="5">
    <location>
        <begin position="1148"/>
        <end position="1161"/>
    </location>
</feature>
<dbReference type="Bgee" id="ENSORLG00000029173">
    <property type="expression patterns" value="Expressed in intestine and 7 other cell types or tissues"/>
</dbReference>
<feature type="compositionally biased region" description="Polar residues" evidence="5">
    <location>
        <begin position="610"/>
        <end position="624"/>
    </location>
</feature>
<dbReference type="InParanoid" id="A0A3B3HG22"/>
<feature type="compositionally biased region" description="Polar residues" evidence="5">
    <location>
        <begin position="504"/>
        <end position="513"/>
    </location>
</feature>
<dbReference type="Gene3D" id="2.10.110.10">
    <property type="entry name" value="Cysteine Rich Protein"/>
    <property type="match status" value="1"/>
</dbReference>
<evidence type="ECO:0000256" key="5">
    <source>
        <dbReference type="SAM" id="MobiDB-lite"/>
    </source>
</evidence>
<feature type="compositionally biased region" description="Basic and acidic residues" evidence="5">
    <location>
        <begin position="112"/>
        <end position="126"/>
    </location>
</feature>
<feature type="compositionally biased region" description="Polar residues" evidence="5">
    <location>
        <begin position="281"/>
        <end position="294"/>
    </location>
</feature>